<evidence type="ECO:0000313" key="1">
    <source>
        <dbReference type="EnsemblPlants" id="MELO3C032149.2.1"/>
    </source>
</evidence>
<proteinExistence type="predicted"/>
<dbReference type="AlphaFoldDB" id="A0A9I9EDR8"/>
<sequence length="268" mass="30095">MMSLTLENLSSIAHLHFVDPLPLQSFASLLSPFQDFLCRFVIGLHFVTLISSSFDWTKAIRHNGMLEIEKEYMSRVSFAGAMKNLIYDMTWVLPTHKYVGENAKNVGKGYPDVQNDVGKNVGGNASREAFPTPYQFGVGKAFPDAVVCVGIDGVGKTLFPTPFMPTHLTASGKPIFRRLCDERPLREESCATDKWTCHATSPRNSDVTQMSVGQPLIGPDRPIQIQDKRLIIACGYLKLDHFLLPAREIIPTWKNSHERFINRGIWVI</sequence>
<dbReference type="EnsemblPlants" id="MELO3C032149.2.1">
    <property type="protein sequence ID" value="MELO3C032149.2.1"/>
    <property type="gene ID" value="MELO3C032149.2"/>
</dbReference>
<protein>
    <submittedName>
        <fullName evidence="1">Uncharacterized protein</fullName>
    </submittedName>
</protein>
<organism evidence="1">
    <name type="scientific">Cucumis melo</name>
    <name type="common">Muskmelon</name>
    <dbReference type="NCBI Taxonomy" id="3656"/>
    <lineage>
        <taxon>Eukaryota</taxon>
        <taxon>Viridiplantae</taxon>
        <taxon>Streptophyta</taxon>
        <taxon>Embryophyta</taxon>
        <taxon>Tracheophyta</taxon>
        <taxon>Spermatophyta</taxon>
        <taxon>Magnoliopsida</taxon>
        <taxon>eudicotyledons</taxon>
        <taxon>Gunneridae</taxon>
        <taxon>Pentapetalae</taxon>
        <taxon>rosids</taxon>
        <taxon>fabids</taxon>
        <taxon>Cucurbitales</taxon>
        <taxon>Cucurbitaceae</taxon>
        <taxon>Benincaseae</taxon>
        <taxon>Cucumis</taxon>
    </lineage>
</organism>
<reference evidence="1" key="1">
    <citation type="submission" date="2023-03" db="UniProtKB">
        <authorList>
            <consortium name="EnsemblPlants"/>
        </authorList>
    </citation>
    <scope>IDENTIFICATION</scope>
</reference>
<dbReference type="Gramene" id="MELO3C032149.2.1">
    <property type="protein sequence ID" value="MELO3C032149.2.1"/>
    <property type="gene ID" value="MELO3C032149.2"/>
</dbReference>
<name>A0A9I9EDR8_CUCME</name>
<accession>A0A9I9EDR8</accession>